<reference evidence="1" key="1">
    <citation type="submission" date="2023-07" db="EMBL/GenBank/DDBJ databases">
        <title>Black Yeasts Isolated from many extreme environments.</title>
        <authorList>
            <person name="Coleine C."/>
            <person name="Stajich J.E."/>
            <person name="Selbmann L."/>
        </authorList>
    </citation>
    <scope>NUCLEOTIDE SEQUENCE</scope>
    <source>
        <strain evidence="1">CCFEE 5714</strain>
    </source>
</reference>
<organism evidence="1 2">
    <name type="scientific">Vermiconidia calcicola</name>
    <dbReference type="NCBI Taxonomy" id="1690605"/>
    <lineage>
        <taxon>Eukaryota</taxon>
        <taxon>Fungi</taxon>
        <taxon>Dikarya</taxon>
        <taxon>Ascomycota</taxon>
        <taxon>Pezizomycotina</taxon>
        <taxon>Dothideomycetes</taxon>
        <taxon>Dothideomycetidae</taxon>
        <taxon>Mycosphaerellales</taxon>
        <taxon>Extremaceae</taxon>
        <taxon>Vermiconidia</taxon>
    </lineage>
</organism>
<dbReference type="Proteomes" id="UP001281147">
    <property type="component" value="Unassembled WGS sequence"/>
</dbReference>
<gene>
    <name evidence="1" type="ORF">LTR37_015918</name>
</gene>
<keyword evidence="2" id="KW-1185">Reference proteome</keyword>
<evidence type="ECO:0000313" key="1">
    <source>
        <dbReference type="EMBL" id="KAK3700517.1"/>
    </source>
</evidence>
<proteinExistence type="predicted"/>
<name>A0ACC3MQH1_9PEZI</name>
<protein>
    <submittedName>
        <fullName evidence="1">Uncharacterized protein</fullName>
    </submittedName>
</protein>
<accession>A0ACC3MQH1</accession>
<dbReference type="EMBL" id="JAUTXU010000184">
    <property type="protein sequence ID" value="KAK3700517.1"/>
    <property type="molecule type" value="Genomic_DNA"/>
</dbReference>
<sequence length="345" mass="39601">MNPNKKHKVGAPRLDPVARLLHRFYEPMVLLRILNAARGAGEVELTVDPGSRSFQFIWRSFLDNLSWLCDNKHGGETVSSVAAQELPEGNTFWLVSRYGQSLSHLQWVLAELKAVRGRPDSERIDFEGRIAVKSIYFSKNKINTYARFLRINFGKARTDLQSEDGYEPLLQELEALTTLPQSHLELCHAARSFAQHGMLSFLIESNSSTDTYSPWSAVRHYIGRLGCWFTKCHRLVLTACRYPQLLENPTCQFLALPEPSRLPSSDAKTNLESALRRMLPLDQQHRATELYNRLTELRDFNIEDAFIGNYSNDKTKTIVHAELLLMEHFYFNDLRFVGHTILETS</sequence>
<comment type="caution">
    <text evidence="1">The sequence shown here is derived from an EMBL/GenBank/DDBJ whole genome shotgun (WGS) entry which is preliminary data.</text>
</comment>
<evidence type="ECO:0000313" key="2">
    <source>
        <dbReference type="Proteomes" id="UP001281147"/>
    </source>
</evidence>